<proteinExistence type="inferred from homology"/>
<dbReference type="Gene3D" id="3.20.20.140">
    <property type="entry name" value="Metal-dependent hydrolases"/>
    <property type="match status" value="1"/>
</dbReference>
<dbReference type="InterPro" id="IPR001559">
    <property type="entry name" value="Phosphotriesterase"/>
</dbReference>
<dbReference type="SUPFAM" id="SSF51556">
    <property type="entry name" value="Metallo-dependent hydrolases"/>
    <property type="match status" value="1"/>
</dbReference>
<dbReference type="PANTHER" id="PTHR10819">
    <property type="entry name" value="PHOSPHOTRIESTERASE-RELATED"/>
    <property type="match status" value="1"/>
</dbReference>
<comment type="similarity">
    <text evidence="3">Belongs to the metallo-dependent hydrolases superfamily. Phosphotriesterase family.</text>
</comment>
<evidence type="ECO:0000313" key="4">
    <source>
        <dbReference type="EMBL" id="MFC5993089.1"/>
    </source>
</evidence>
<dbReference type="Proteomes" id="UP001596302">
    <property type="component" value="Unassembled WGS sequence"/>
</dbReference>
<dbReference type="PIRSF" id="PIRSF016839">
    <property type="entry name" value="PhP"/>
    <property type="match status" value="1"/>
</dbReference>
<comment type="caution">
    <text evidence="3">Lacks conserved residue(s) required for the propagation of feature annotation.</text>
</comment>
<protein>
    <submittedName>
        <fullName evidence="4">Phosphotriesterase</fullName>
    </submittedName>
</protein>
<evidence type="ECO:0000256" key="2">
    <source>
        <dbReference type="ARBA" id="ARBA00022801"/>
    </source>
</evidence>
<name>A0ABW1IX83_9PSEU</name>
<sequence length="317" mass="35233">MTNQGTVNTVTGVLGGDQLGVTLPHEHLICDFTREYRGEGIFHDFPTMAAELDAASQAGVHTVVDLTNESLGREPRALRDLSERTGVQIVVGSSFYRHQYAAARLYRMPTKDLADLIVQEITEGIGDTGIRAGIIGEIGSDQHIEPVEERIFRASARAQHRTGVALNVHAARWPIAHGQLDLLEEEGCDLRRVVVSHCDTVGSIDWREPDDVLKYQLSLAERGAYVEFDTLRTASRLSDPEMDRRIRYIRNLIDNGFIDHVLLSHDIFFTSHLLSNGGGGLTVATTYFADRMRDAGIPQGQIDRIFIDNPRRMLTGS</sequence>
<dbReference type="PROSITE" id="PS51347">
    <property type="entry name" value="PHOSPHOTRIESTERASE_2"/>
    <property type="match status" value="1"/>
</dbReference>
<dbReference type="PROSITE" id="PS01322">
    <property type="entry name" value="PHOSPHOTRIESTERASE_1"/>
    <property type="match status" value="1"/>
</dbReference>
<accession>A0ABW1IX83</accession>
<dbReference type="RefSeq" id="WP_379582305.1">
    <property type="nucleotide sequence ID" value="NZ_JBHSQW010000006.1"/>
</dbReference>
<keyword evidence="2" id="KW-0378">Hydrolase</keyword>
<reference evidence="5" key="1">
    <citation type="journal article" date="2019" name="Int. J. Syst. Evol. Microbiol.">
        <title>The Global Catalogue of Microorganisms (GCM) 10K type strain sequencing project: providing services to taxonomists for standard genome sequencing and annotation.</title>
        <authorList>
            <consortium name="The Broad Institute Genomics Platform"/>
            <consortium name="The Broad Institute Genome Sequencing Center for Infectious Disease"/>
            <person name="Wu L."/>
            <person name="Ma J."/>
        </authorList>
    </citation>
    <scope>NUCLEOTIDE SEQUENCE [LARGE SCALE GENOMIC DNA]</scope>
    <source>
        <strain evidence="5">CCM 8391</strain>
    </source>
</reference>
<dbReference type="InterPro" id="IPR017947">
    <property type="entry name" value="AryldialkylPase_Zn-BS"/>
</dbReference>
<organism evidence="4 5">
    <name type="scientific">Pseudonocardia hispaniensis</name>
    <dbReference type="NCBI Taxonomy" id="904933"/>
    <lineage>
        <taxon>Bacteria</taxon>
        <taxon>Bacillati</taxon>
        <taxon>Actinomycetota</taxon>
        <taxon>Actinomycetes</taxon>
        <taxon>Pseudonocardiales</taxon>
        <taxon>Pseudonocardiaceae</taxon>
        <taxon>Pseudonocardia</taxon>
    </lineage>
</organism>
<dbReference type="Pfam" id="PF02126">
    <property type="entry name" value="PTE"/>
    <property type="match status" value="1"/>
</dbReference>
<evidence type="ECO:0000313" key="5">
    <source>
        <dbReference type="Proteomes" id="UP001596302"/>
    </source>
</evidence>
<dbReference type="EMBL" id="JBHSQW010000006">
    <property type="protein sequence ID" value="MFC5993089.1"/>
    <property type="molecule type" value="Genomic_DNA"/>
</dbReference>
<dbReference type="PANTHER" id="PTHR10819:SF3">
    <property type="entry name" value="PHOSPHOTRIESTERASE-RELATED PROTEIN"/>
    <property type="match status" value="1"/>
</dbReference>
<dbReference type="InterPro" id="IPR032466">
    <property type="entry name" value="Metal_Hydrolase"/>
</dbReference>
<keyword evidence="1" id="KW-0479">Metal-binding</keyword>
<gene>
    <name evidence="4" type="ORF">ACFQE5_02565</name>
</gene>
<comment type="caution">
    <text evidence="4">The sequence shown here is derived from an EMBL/GenBank/DDBJ whole genome shotgun (WGS) entry which is preliminary data.</text>
</comment>
<evidence type="ECO:0000256" key="1">
    <source>
        <dbReference type="ARBA" id="ARBA00022723"/>
    </source>
</evidence>
<evidence type="ECO:0000256" key="3">
    <source>
        <dbReference type="PROSITE-ProRule" id="PRU00679"/>
    </source>
</evidence>
<keyword evidence="5" id="KW-1185">Reference proteome</keyword>